<evidence type="ECO:0000313" key="2">
    <source>
        <dbReference type="EMBL" id="MBI1755602.1"/>
    </source>
</evidence>
<dbReference type="InterPro" id="IPR003494">
    <property type="entry name" value="SHS2_FtsA"/>
</dbReference>
<dbReference type="PANTHER" id="PTHR32432:SF3">
    <property type="entry name" value="ETHANOLAMINE UTILIZATION PROTEIN EUTJ"/>
    <property type="match status" value="1"/>
</dbReference>
<organism evidence="2 3">
    <name type="scientific">Fimbriimonas ginsengisoli</name>
    <dbReference type="NCBI Taxonomy" id="1005039"/>
    <lineage>
        <taxon>Bacteria</taxon>
        <taxon>Bacillati</taxon>
        <taxon>Armatimonadota</taxon>
        <taxon>Fimbriimonadia</taxon>
        <taxon>Fimbriimonadales</taxon>
        <taxon>Fimbriimonadaceae</taxon>
        <taxon>Fimbriimonas</taxon>
    </lineage>
</organism>
<dbReference type="NCBIfam" id="TIGR01175">
    <property type="entry name" value="pilM"/>
    <property type="match status" value="1"/>
</dbReference>
<evidence type="ECO:0000313" key="3">
    <source>
        <dbReference type="Proteomes" id="UP000727962"/>
    </source>
</evidence>
<feature type="domain" description="SHS2" evidence="1">
    <location>
        <begin position="9"/>
        <end position="173"/>
    </location>
</feature>
<gene>
    <name evidence="2" type="primary">pilM</name>
    <name evidence="2" type="ORF">HYR64_00655</name>
</gene>
<dbReference type="CDD" id="cd24049">
    <property type="entry name" value="ASKHA_NBD_PilM"/>
    <property type="match status" value="1"/>
</dbReference>
<dbReference type="PIRSF" id="PIRSF019169">
    <property type="entry name" value="PilM"/>
    <property type="match status" value="1"/>
</dbReference>
<reference evidence="2" key="1">
    <citation type="submission" date="2020-07" db="EMBL/GenBank/DDBJ databases">
        <title>Huge and variable diversity of episymbiotic CPR bacteria and DPANN archaea in groundwater ecosystems.</title>
        <authorList>
            <person name="He C.Y."/>
            <person name="Keren R."/>
            <person name="Whittaker M."/>
            <person name="Farag I.F."/>
            <person name="Doudna J."/>
            <person name="Cate J.H.D."/>
            <person name="Banfield J.F."/>
        </authorList>
    </citation>
    <scope>NUCLEOTIDE SEQUENCE</scope>
    <source>
        <strain evidence="2">NC_groundwater_17_Pr7_B-0.1um_64_12</strain>
    </source>
</reference>
<dbReference type="InterPro" id="IPR050696">
    <property type="entry name" value="FtsA/MreB"/>
</dbReference>
<sequence length="359" mass="38439">MGLFAKKSYIGLDLGHHMLKAVQLERTHTGWQIAKAAAYPTPPDSIRDGVVVEPQALVAAIKELLKLGHFTATSAHIAVAGGSVVVRNVRIPKMAESTLRKSIKFEASRYVPSSVEESYIDFEILGPADETSMDVVIVAAPKDLVESRIAACEAAGLEIEGVDVEAFAIHRALVESNDERDWSGGTVALIDVGSSMSGLSVVQQGSFAMTRSIPNGGNMLTEALTNYFKLTREQAESGKAQLDAGDLLDAEKPKENPPLRVIQPHLDDLVREVRRSLNYYQSQLAEATPERQVSLTILSGGGSQLVGLSSYMEHKLGIKTVAQEVLDNPRFTSGLDADTPCSGLAVASGLALRTFAKAA</sequence>
<dbReference type="InterPro" id="IPR005883">
    <property type="entry name" value="PilM"/>
</dbReference>
<dbReference type="EMBL" id="JACOSL010000004">
    <property type="protein sequence ID" value="MBI1755602.1"/>
    <property type="molecule type" value="Genomic_DNA"/>
</dbReference>
<proteinExistence type="predicted"/>
<accession>A0A931LTV7</accession>
<dbReference type="InterPro" id="IPR043129">
    <property type="entry name" value="ATPase_NBD"/>
</dbReference>
<dbReference type="SMART" id="SM00842">
    <property type="entry name" value="FtsA"/>
    <property type="match status" value="1"/>
</dbReference>
<protein>
    <submittedName>
        <fullName evidence="2">Type IV pilus assembly protein PilM</fullName>
    </submittedName>
</protein>
<evidence type="ECO:0000259" key="1">
    <source>
        <dbReference type="SMART" id="SM00842"/>
    </source>
</evidence>
<dbReference type="AlphaFoldDB" id="A0A931LTV7"/>
<dbReference type="GO" id="GO:0051301">
    <property type="term" value="P:cell division"/>
    <property type="evidence" value="ECO:0007669"/>
    <property type="project" value="InterPro"/>
</dbReference>
<dbReference type="Gene3D" id="3.30.420.40">
    <property type="match status" value="2"/>
</dbReference>
<dbReference type="SUPFAM" id="SSF53067">
    <property type="entry name" value="Actin-like ATPase domain"/>
    <property type="match status" value="2"/>
</dbReference>
<dbReference type="Pfam" id="PF11104">
    <property type="entry name" value="PilM_2"/>
    <property type="match status" value="1"/>
</dbReference>
<dbReference type="Proteomes" id="UP000727962">
    <property type="component" value="Unassembled WGS sequence"/>
</dbReference>
<name>A0A931LTV7_FIMGI</name>
<comment type="caution">
    <text evidence="2">The sequence shown here is derived from an EMBL/GenBank/DDBJ whole genome shotgun (WGS) entry which is preliminary data.</text>
</comment>
<dbReference type="PANTHER" id="PTHR32432">
    <property type="entry name" value="CELL DIVISION PROTEIN FTSA-RELATED"/>
    <property type="match status" value="1"/>
</dbReference>
<dbReference type="Gene3D" id="3.30.1490.300">
    <property type="match status" value="1"/>
</dbReference>